<dbReference type="InterPro" id="IPR036514">
    <property type="entry name" value="SGNH_hydro_sf"/>
</dbReference>
<feature type="domain" description="SGNH hydrolase-type esterase" evidence="2">
    <location>
        <begin position="19"/>
        <end position="192"/>
    </location>
</feature>
<dbReference type="InterPro" id="IPR028994">
    <property type="entry name" value="Integrin_alpha_N"/>
</dbReference>
<dbReference type="Gene3D" id="3.40.50.1110">
    <property type="entry name" value="SGNH hydrolase"/>
    <property type="match status" value="1"/>
</dbReference>
<dbReference type="EMBL" id="MU863876">
    <property type="protein sequence ID" value="KAK4205386.1"/>
    <property type="molecule type" value="Genomic_DNA"/>
</dbReference>
<feature type="non-terminal residue" evidence="3">
    <location>
        <position position="1"/>
    </location>
</feature>
<evidence type="ECO:0000259" key="2">
    <source>
        <dbReference type="Pfam" id="PF13472"/>
    </source>
</evidence>
<comment type="caution">
    <text evidence="3">The sequence shown here is derived from an EMBL/GenBank/DDBJ whole genome shotgun (WGS) entry which is preliminary data.</text>
</comment>
<proteinExistence type="predicted"/>
<reference evidence="3" key="1">
    <citation type="journal article" date="2023" name="Mol. Phylogenet. Evol.">
        <title>Genome-scale phylogeny and comparative genomics of the fungal order Sordariales.</title>
        <authorList>
            <person name="Hensen N."/>
            <person name="Bonometti L."/>
            <person name="Westerberg I."/>
            <person name="Brannstrom I.O."/>
            <person name="Guillou S."/>
            <person name="Cros-Aarteil S."/>
            <person name="Calhoun S."/>
            <person name="Haridas S."/>
            <person name="Kuo A."/>
            <person name="Mondo S."/>
            <person name="Pangilinan J."/>
            <person name="Riley R."/>
            <person name="LaButti K."/>
            <person name="Andreopoulos B."/>
            <person name="Lipzen A."/>
            <person name="Chen C."/>
            <person name="Yan M."/>
            <person name="Daum C."/>
            <person name="Ng V."/>
            <person name="Clum A."/>
            <person name="Steindorff A."/>
            <person name="Ohm R.A."/>
            <person name="Martin F."/>
            <person name="Silar P."/>
            <person name="Natvig D.O."/>
            <person name="Lalanne C."/>
            <person name="Gautier V."/>
            <person name="Ament-Velasquez S.L."/>
            <person name="Kruys A."/>
            <person name="Hutchinson M.I."/>
            <person name="Powell A.J."/>
            <person name="Barry K."/>
            <person name="Miller A.N."/>
            <person name="Grigoriev I.V."/>
            <person name="Debuchy R."/>
            <person name="Gladieux P."/>
            <person name="Hiltunen Thoren M."/>
            <person name="Johannesson H."/>
        </authorList>
    </citation>
    <scope>NUCLEOTIDE SEQUENCE</scope>
    <source>
        <strain evidence="3">CBS 315.58</strain>
    </source>
</reference>
<evidence type="ECO:0000313" key="3">
    <source>
        <dbReference type="EMBL" id="KAK4205386.1"/>
    </source>
</evidence>
<keyword evidence="4" id="KW-1185">Reference proteome</keyword>
<dbReference type="CDD" id="cd01833">
    <property type="entry name" value="XynB_like"/>
    <property type="match status" value="1"/>
</dbReference>
<dbReference type="Proteomes" id="UP001303160">
    <property type="component" value="Unassembled WGS sequence"/>
</dbReference>
<dbReference type="PANTHER" id="PTHR30383">
    <property type="entry name" value="THIOESTERASE 1/PROTEASE 1/LYSOPHOSPHOLIPASE L1"/>
    <property type="match status" value="1"/>
</dbReference>
<dbReference type="InterPro" id="IPR013517">
    <property type="entry name" value="FG-GAP"/>
</dbReference>
<dbReference type="InterPro" id="IPR051532">
    <property type="entry name" value="Ester_Hydrolysis_Enzymes"/>
</dbReference>
<dbReference type="Gene3D" id="2.130.10.130">
    <property type="entry name" value="Integrin alpha, N-terminal"/>
    <property type="match status" value="1"/>
</dbReference>
<evidence type="ECO:0000313" key="4">
    <source>
        <dbReference type="Proteomes" id="UP001303160"/>
    </source>
</evidence>
<keyword evidence="1" id="KW-0732">Signal</keyword>
<dbReference type="SUPFAM" id="SSF69318">
    <property type="entry name" value="Integrin alpha N-terminal domain"/>
    <property type="match status" value="1"/>
</dbReference>
<sequence length="827" mass="91304">DQASIQRRADDFYLRILPLGASITFGEKSSQGAGYRKFLRDKLRYDGWKVNMVGSRNSGGMSDGDNEGWPGYRVDEVLNRAQVVMPSLKPNVVLINAGTNDATQDYFIDTIEQRMRSMIDYIFRTVPNTVVVLSTLVPNVLNQANVDIINAKYWRLAGDLQRANRHIVVADMDWLTLADLADHTHPNDNGYKKMAASWAKAIDFADDHGWLQAPDSNVNFEDEGGGGQTCDKVIGSGNLDDRGKTQVLKALSPRIIDDGKYTHASVSMGRIHTGFYVEPHDVWFAQLVNAEGADRGSERDDWIFSDGTGIHMRVNNGNGVFGNKVTINVKRTCAVNGTRWGDVNSDGLDDFICISPNGAMHVSINVGGNPPQFSDVGLYKNAITGYSLTNVRLGDIDGDGRLDYCVVAGNGDIYCWRNGGQGDMAEYWQDFGAGSPVFTGKGIGSIDGVRLVDINGDFRADWLWMDENGQVTTYINQRNADKGMIPYWDSVGVTHQGMGEPSRKHIRFARLYDSGRADYVHVKCLTFANNRCDYEVLAWKNTGSGGKHQKGDGAYWCDMDGNGNDEYVFIDHLGRITIFRNVNTPPATNYESWSDKGIVLETGLDRKSLHLADWNGDGKCDVIAVTKATGALDVWYTSFNAATNTFSFSAKTRVVQSGCTQGWGVGRYDLGMRFADIDGDGRADYMCLEKNGRTTGWLNKPGGLVWRNQIKFSVGKDRANHRWADVNGDGLEDFLWIDKFTGNTDVWYNMGPRDISGSTFWWEHQGTLYLGSTSGPNLHFPNLGGVGRADMTEVNPKSALGWTWFNSCPGGDDGPVRNPGLPTSEAP</sequence>
<dbReference type="Pfam" id="PF13472">
    <property type="entry name" value="Lipase_GDSL_2"/>
    <property type="match status" value="1"/>
</dbReference>
<name>A0AAN7AXU3_9PEZI</name>
<dbReference type="Pfam" id="PF13517">
    <property type="entry name" value="FG-GAP_3"/>
    <property type="match status" value="3"/>
</dbReference>
<organism evidence="3 4">
    <name type="scientific">Triangularia verruculosa</name>
    <dbReference type="NCBI Taxonomy" id="2587418"/>
    <lineage>
        <taxon>Eukaryota</taxon>
        <taxon>Fungi</taxon>
        <taxon>Dikarya</taxon>
        <taxon>Ascomycota</taxon>
        <taxon>Pezizomycotina</taxon>
        <taxon>Sordariomycetes</taxon>
        <taxon>Sordariomycetidae</taxon>
        <taxon>Sordariales</taxon>
        <taxon>Podosporaceae</taxon>
        <taxon>Triangularia</taxon>
    </lineage>
</organism>
<dbReference type="PANTHER" id="PTHR30383:SF31">
    <property type="entry name" value="SGNH HYDROLASE-TYPE ESTERASE DOMAIN-CONTAINING PROTEIN-RELATED"/>
    <property type="match status" value="1"/>
</dbReference>
<dbReference type="SUPFAM" id="SSF52266">
    <property type="entry name" value="SGNH hydrolase"/>
    <property type="match status" value="1"/>
</dbReference>
<reference evidence="3" key="2">
    <citation type="submission" date="2023-05" db="EMBL/GenBank/DDBJ databases">
        <authorList>
            <consortium name="Lawrence Berkeley National Laboratory"/>
            <person name="Steindorff A."/>
            <person name="Hensen N."/>
            <person name="Bonometti L."/>
            <person name="Westerberg I."/>
            <person name="Brannstrom I.O."/>
            <person name="Guillou S."/>
            <person name="Cros-Aarteil S."/>
            <person name="Calhoun S."/>
            <person name="Haridas S."/>
            <person name="Kuo A."/>
            <person name="Mondo S."/>
            <person name="Pangilinan J."/>
            <person name="Riley R."/>
            <person name="Labutti K."/>
            <person name="Andreopoulos B."/>
            <person name="Lipzen A."/>
            <person name="Chen C."/>
            <person name="Yanf M."/>
            <person name="Daum C."/>
            <person name="Ng V."/>
            <person name="Clum A."/>
            <person name="Ohm R."/>
            <person name="Martin F."/>
            <person name="Silar P."/>
            <person name="Natvig D."/>
            <person name="Lalanne C."/>
            <person name="Gautier V."/>
            <person name="Ament-Velasquez S.L."/>
            <person name="Kruys A."/>
            <person name="Hutchinson M.I."/>
            <person name="Powell A.J."/>
            <person name="Barry K."/>
            <person name="Miller A.N."/>
            <person name="Grigoriev I.V."/>
            <person name="Debuchy R."/>
            <person name="Gladieux P."/>
            <person name="Thoren M.H."/>
            <person name="Johannesson H."/>
        </authorList>
    </citation>
    <scope>NUCLEOTIDE SEQUENCE</scope>
    <source>
        <strain evidence="3">CBS 315.58</strain>
    </source>
</reference>
<dbReference type="AlphaFoldDB" id="A0AAN7AXU3"/>
<evidence type="ECO:0000256" key="1">
    <source>
        <dbReference type="ARBA" id="ARBA00022729"/>
    </source>
</evidence>
<gene>
    <name evidence="3" type="ORF">QBC40DRAFT_320087</name>
</gene>
<dbReference type="InterPro" id="IPR013830">
    <property type="entry name" value="SGNH_hydro"/>
</dbReference>
<accession>A0AAN7AXU3</accession>
<feature type="non-terminal residue" evidence="3">
    <location>
        <position position="827"/>
    </location>
</feature>
<protein>
    <recommendedName>
        <fullName evidence="2">SGNH hydrolase-type esterase domain-containing protein</fullName>
    </recommendedName>
</protein>
<dbReference type="GO" id="GO:0004622">
    <property type="term" value="F:phosphatidylcholine lysophospholipase activity"/>
    <property type="evidence" value="ECO:0007669"/>
    <property type="project" value="TreeGrafter"/>
</dbReference>